<name>C2ETM3_9LACO</name>
<keyword evidence="3" id="KW-0813">Transport</keyword>
<feature type="transmembrane region" description="Helical" evidence="7">
    <location>
        <begin position="423"/>
        <end position="441"/>
    </location>
</feature>
<feature type="transmembrane region" description="Helical" evidence="7">
    <location>
        <begin position="367"/>
        <end position="389"/>
    </location>
</feature>
<accession>C2ETM3</accession>
<dbReference type="Proteomes" id="UP000004483">
    <property type="component" value="Unassembled WGS sequence"/>
</dbReference>
<comment type="similarity">
    <text evidence="2">Belongs to the nucleobase:cation symporter-2 (NCS2) (TC 2.A.40) family.</text>
</comment>
<dbReference type="NCBIfam" id="TIGR00801">
    <property type="entry name" value="ncs2"/>
    <property type="match status" value="1"/>
</dbReference>
<evidence type="ECO:0000256" key="4">
    <source>
        <dbReference type="ARBA" id="ARBA00022692"/>
    </source>
</evidence>
<evidence type="ECO:0000256" key="1">
    <source>
        <dbReference type="ARBA" id="ARBA00004141"/>
    </source>
</evidence>
<keyword evidence="6 7" id="KW-0472">Membrane</keyword>
<feature type="transmembrane region" description="Helical" evidence="7">
    <location>
        <begin position="211"/>
        <end position="231"/>
    </location>
</feature>
<dbReference type="AlphaFoldDB" id="C2ETM3"/>
<comment type="subcellular location">
    <subcellularLocation>
        <location evidence="1">Membrane</location>
        <topology evidence="1">Multi-pass membrane protein</topology>
    </subcellularLocation>
</comment>
<evidence type="ECO:0000256" key="3">
    <source>
        <dbReference type="ARBA" id="ARBA00022448"/>
    </source>
</evidence>
<dbReference type="PANTHER" id="PTHR42810">
    <property type="entry name" value="PURINE PERMEASE C1399.01C-RELATED"/>
    <property type="match status" value="1"/>
</dbReference>
<reference evidence="8 9" key="1">
    <citation type="submission" date="2009-01" db="EMBL/GenBank/DDBJ databases">
        <authorList>
            <person name="Qin X."/>
            <person name="Bachman B."/>
            <person name="Battles P."/>
            <person name="Bell A."/>
            <person name="Bess C."/>
            <person name="Bickham C."/>
            <person name="Chaboub L."/>
            <person name="Chen D."/>
            <person name="Coyle M."/>
            <person name="Deiros D.R."/>
            <person name="Dinh H."/>
            <person name="Forbes L."/>
            <person name="Fowler G."/>
            <person name="Francisco L."/>
            <person name="Fu Q."/>
            <person name="Gubbala S."/>
            <person name="Hale W."/>
            <person name="Han Y."/>
            <person name="Hemphill L."/>
            <person name="Highlander S.K."/>
            <person name="Hirani K."/>
            <person name="Hogues M."/>
            <person name="Jackson L."/>
            <person name="Jakkamsetti A."/>
            <person name="Javaid M."/>
            <person name="Jiang H."/>
            <person name="Korchina V."/>
            <person name="Kovar C."/>
            <person name="Lara F."/>
            <person name="Lee S."/>
            <person name="Mata R."/>
            <person name="Mathew T."/>
            <person name="Moen C."/>
            <person name="Morales K."/>
            <person name="Munidasa M."/>
            <person name="Nazareth L."/>
            <person name="Ngo R."/>
            <person name="Nguyen L."/>
            <person name="Okwuonu G."/>
            <person name="Ongeri F."/>
            <person name="Patil S."/>
            <person name="Petrosino J."/>
            <person name="Pham C."/>
            <person name="Pham P."/>
            <person name="Pu L.-L."/>
            <person name="Puazo M."/>
            <person name="Raj R."/>
            <person name="Reid J."/>
            <person name="Rouhana J."/>
            <person name="Saada N."/>
            <person name="Shang Y."/>
            <person name="Simmons D."/>
            <person name="Thornton R."/>
            <person name="Warren J."/>
            <person name="Weissenberger G."/>
            <person name="Zhang J."/>
            <person name="Zhang L."/>
            <person name="Zhou C."/>
            <person name="Zhu D."/>
            <person name="Muzny D."/>
            <person name="Worley K."/>
            <person name="Gibbs R."/>
        </authorList>
    </citation>
    <scope>NUCLEOTIDE SEQUENCE [LARGE SCALE GENOMIC DNA]</scope>
    <source>
        <strain evidence="8 9">ATCC 49540</strain>
    </source>
</reference>
<evidence type="ECO:0000256" key="6">
    <source>
        <dbReference type="ARBA" id="ARBA00023136"/>
    </source>
</evidence>
<keyword evidence="4 7" id="KW-0812">Transmembrane</keyword>
<dbReference type="STRING" id="1423814.HMPREF0549_0809"/>
<evidence type="ECO:0000256" key="2">
    <source>
        <dbReference type="ARBA" id="ARBA00008821"/>
    </source>
</evidence>
<dbReference type="EMBL" id="ACGV01000119">
    <property type="protein sequence ID" value="EEJ40711.1"/>
    <property type="molecule type" value="Genomic_DNA"/>
</dbReference>
<evidence type="ECO:0000256" key="7">
    <source>
        <dbReference type="SAM" id="Phobius"/>
    </source>
</evidence>
<dbReference type="eggNOG" id="COG2233">
    <property type="taxonomic scope" value="Bacteria"/>
</dbReference>
<dbReference type="GO" id="GO:0042907">
    <property type="term" value="F:xanthine transmembrane transporter activity"/>
    <property type="evidence" value="ECO:0007669"/>
    <property type="project" value="TreeGrafter"/>
</dbReference>
<dbReference type="GO" id="GO:0005886">
    <property type="term" value="C:plasma membrane"/>
    <property type="evidence" value="ECO:0007669"/>
    <property type="project" value="UniProtKB-ARBA"/>
</dbReference>
<dbReference type="PANTHER" id="PTHR42810:SF2">
    <property type="entry name" value="PURINE PERMEASE C1399.01C-RELATED"/>
    <property type="match status" value="1"/>
</dbReference>
<organism evidence="8 9">
    <name type="scientific">Limosilactobacillus vaginalis DSM 5837 = ATCC 49540</name>
    <dbReference type="NCBI Taxonomy" id="1423814"/>
    <lineage>
        <taxon>Bacteria</taxon>
        <taxon>Bacillati</taxon>
        <taxon>Bacillota</taxon>
        <taxon>Bacilli</taxon>
        <taxon>Lactobacillales</taxon>
        <taxon>Lactobacillaceae</taxon>
        <taxon>Limosilactobacillus</taxon>
    </lineage>
</organism>
<evidence type="ECO:0000256" key="5">
    <source>
        <dbReference type="ARBA" id="ARBA00022989"/>
    </source>
</evidence>
<dbReference type="HOGENOM" id="CLU_017959_1_2_9"/>
<protein>
    <submittedName>
        <fullName evidence="8">Putative permease</fullName>
    </submittedName>
</protein>
<feature type="transmembrane region" description="Helical" evidence="7">
    <location>
        <begin position="62"/>
        <end position="88"/>
    </location>
</feature>
<feature type="transmembrane region" description="Helical" evidence="7">
    <location>
        <begin position="338"/>
        <end position="361"/>
    </location>
</feature>
<feature type="transmembrane region" description="Helical" evidence="7">
    <location>
        <begin position="401"/>
        <end position="417"/>
    </location>
</feature>
<comment type="caution">
    <text evidence="8">The sequence shown here is derived from an EMBL/GenBank/DDBJ whole genome shotgun (WGS) entry which is preliminary data.</text>
</comment>
<feature type="transmembrane region" description="Helical" evidence="7">
    <location>
        <begin position="183"/>
        <end position="205"/>
    </location>
</feature>
<keyword evidence="5 7" id="KW-1133">Transmembrane helix</keyword>
<dbReference type="InterPro" id="IPR006042">
    <property type="entry name" value="Xan_ur_permease"/>
</dbReference>
<feature type="transmembrane region" description="Helical" evidence="7">
    <location>
        <begin position="124"/>
        <end position="143"/>
    </location>
</feature>
<dbReference type="PROSITE" id="PS01116">
    <property type="entry name" value="XANTH_URACIL_PERMASE"/>
    <property type="match status" value="1"/>
</dbReference>
<gene>
    <name evidence="8" type="ORF">HMPREF0549_0809</name>
</gene>
<proteinExistence type="inferred from homology"/>
<feature type="transmembrane region" description="Helical" evidence="7">
    <location>
        <begin position="149"/>
        <end position="171"/>
    </location>
</feature>
<evidence type="ECO:0000313" key="9">
    <source>
        <dbReference type="Proteomes" id="UP000004483"/>
    </source>
</evidence>
<sequence>MVVAYLLKQLWGFTQSCFIFLGREIFMAHRDDVVLDVNEKPKTGQWIGLSLQHMFSMFGSTVLVPILVGLNPGIALFSSGVGTLMYLLITKHKIPAYMGSSFSFVVPMMALMKSTGYPGIAQGTVAVGCVYLIVSIIVSLIGSDWIDKILPPIIVGPVVVVIGLSLASTAAKDATINSVTGKYDLKFFAVAMITMLLTIAFNMYFKGFMGLIPILMGIVFGYIVACLFGIVDFTPVEKAHWFSLPAFQVPFIDYHPQFYWGAILSMAPIAFVTMTEHLGHIMVLNELTERNFFKDPGLNHTLAGDGTASIIAGFVGGPPVTSYGENIGVIAITKVQSVYVIAGAAAFAIFFSFIGKLSALIETIPMPVIGGISFLLFGVIASSGLRVMIEDQIDFNKKRNLMIASAILVIGIGNAYLKLGQYQFSGLAVAAVLGIALNLILPQEARSEKEISEKVNKTK</sequence>
<dbReference type="Pfam" id="PF00860">
    <property type="entry name" value="Xan_ur_permease"/>
    <property type="match status" value="1"/>
</dbReference>
<dbReference type="InterPro" id="IPR006043">
    <property type="entry name" value="NCS2"/>
</dbReference>
<evidence type="ECO:0000313" key="8">
    <source>
        <dbReference type="EMBL" id="EEJ40711.1"/>
    </source>
</evidence>